<evidence type="ECO:0000313" key="2">
    <source>
        <dbReference type="EMBL" id="CAI9170059.1"/>
    </source>
</evidence>
<gene>
    <name evidence="2" type="ORF">MRATA1EN1_LOCUS19021</name>
</gene>
<feature type="region of interest" description="Disordered" evidence="1">
    <location>
        <begin position="173"/>
        <end position="193"/>
    </location>
</feature>
<name>A0ABN8Z8E1_RANTA</name>
<evidence type="ECO:0000313" key="3">
    <source>
        <dbReference type="Proteomes" id="UP001176941"/>
    </source>
</evidence>
<proteinExistence type="predicted"/>
<feature type="region of interest" description="Disordered" evidence="1">
    <location>
        <begin position="1"/>
        <end position="21"/>
    </location>
</feature>
<protein>
    <submittedName>
        <fullName evidence="2">Uncharacterized protein</fullName>
    </submittedName>
</protein>
<sequence>MLTGAEGAHRTGSTSQLSPGGQWPCCSPPLLCPSLPTACHHTDSRKQMPTNSPGASCAPTSFLSPPPSLPHPHRPPPHCSCNSQVLVLPQGICMGCAVCLDHHPGFPYGLVPPVTLMSLKSPLMSTGGRGLFLLQWTAGPRVSAWQLCLYAQQGTWHVVGKYWLTPQLDETDLQQQDKRAPGDKATGRGRGWKPGGVLRAMHTPHLPCGSGSVRVTCVHMCAPLTT</sequence>
<dbReference type="EMBL" id="OX459939">
    <property type="protein sequence ID" value="CAI9170059.1"/>
    <property type="molecule type" value="Genomic_DNA"/>
</dbReference>
<feature type="compositionally biased region" description="Basic and acidic residues" evidence="1">
    <location>
        <begin position="175"/>
        <end position="186"/>
    </location>
</feature>
<evidence type="ECO:0000256" key="1">
    <source>
        <dbReference type="SAM" id="MobiDB-lite"/>
    </source>
</evidence>
<keyword evidence="3" id="KW-1185">Reference proteome</keyword>
<organism evidence="2 3">
    <name type="scientific">Rangifer tarandus platyrhynchus</name>
    <name type="common">Svalbard reindeer</name>
    <dbReference type="NCBI Taxonomy" id="3082113"/>
    <lineage>
        <taxon>Eukaryota</taxon>
        <taxon>Metazoa</taxon>
        <taxon>Chordata</taxon>
        <taxon>Craniata</taxon>
        <taxon>Vertebrata</taxon>
        <taxon>Euteleostomi</taxon>
        <taxon>Mammalia</taxon>
        <taxon>Eutheria</taxon>
        <taxon>Laurasiatheria</taxon>
        <taxon>Artiodactyla</taxon>
        <taxon>Ruminantia</taxon>
        <taxon>Pecora</taxon>
        <taxon>Cervidae</taxon>
        <taxon>Odocoileinae</taxon>
        <taxon>Rangifer</taxon>
    </lineage>
</organism>
<reference evidence="2" key="1">
    <citation type="submission" date="2023-04" db="EMBL/GenBank/DDBJ databases">
        <authorList>
            <consortium name="ELIXIR-Norway"/>
        </authorList>
    </citation>
    <scope>NUCLEOTIDE SEQUENCE [LARGE SCALE GENOMIC DNA]</scope>
</reference>
<accession>A0ABN8Z8E1</accession>
<dbReference type="Proteomes" id="UP001176941">
    <property type="component" value="Chromosome 3"/>
</dbReference>